<evidence type="ECO:0000256" key="6">
    <source>
        <dbReference type="ARBA" id="ARBA00023211"/>
    </source>
</evidence>
<comment type="cofactor">
    <cofactor evidence="1">
        <name>Mn(2+)</name>
        <dbReference type="ChEBI" id="CHEBI:29035"/>
    </cofactor>
</comment>
<dbReference type="InterPro" id="IPR045121">
    <property type="entry name" value="CoAse"/>
</dbReference>
<dbReference type="InterPro" id="IPR015797">
    <property type="entry name" value="NUDIX_hydrolase-like_dom_sf"/>
</dbReference>
<name>A0A1G6KDZ0_9FIRM</name>
<sequence>MNGLHAMAAWIQQETSARRPGLDQTGVVMRTASVLLLLLPGKNGPELLFEVRSGKLGWQPGDICFPGGRRESSDRNYAAAAVREASEELGVPYKDIQLCGTLDFFAAHNGFMVYPFVGIWNPEKISEATDTGYRQWNYNRDEVAELFAVPLSWFLHHEPRIGTAHIQVTRKDDFPFELVPHLDPHKDFHQEYPIYFYQYGDKVIWGMTAAILHSFLERFGKGLADFA</sequence>
<feature type="domain" description="Nudix hydrolase" evidence="7">
    <location>
        <begin position="29"/>
        <end position="172"/>
    </location>
</feature>
<dbReference type="PANTHER" id="PTHR12992">
    <property type="entry name" value="NUDIX HYDROLASE"/>
    <property type="match status" value="1"/>
</dbReference>
<keyword evidence="5" id="KW-0460">Magnesium</keyword>
<evidence type="ECO:0000256" key="3">
    <source>
        <dbReference type="ARBA" id="ARBA00022723"/>
    </source>
</evidence>
<evidence type="ECO:0000256" key="5">
    <source>
        <dbReference type="ARBA" id="ARBA00022842"/>
    </source>
</evidence>
<dbReference type="RefSeq" id="WP_093729887.1">
    <property type="nucleotide sequence ID" value="NZ_FMYW01000004.1"/>
</dbReference>
<evidence type="ECO:0000259" key="7">
    <source>
        <dbReference type="PROSITE" id="PS51462"/>
    </source>
</evidence>
<evidence type="ECO:0000313" key="8">
    <source>
        <dbReference type="EMBL" id="SDC29147.1"/>
    </source>
</evidence>
<organism evidence="8 9">
    <name type="scientific">Succiniclasticum ruminis</name>
    <dbReference type="NCBI Taxonomy" id="40841"/>
    <lineage>
        <taxon>Bacteria</taxon>
        <taxon>Bacillati</taxon>
        <taxon>Bacillota</taxon>
        <taxon>Negativicutes</taxon>
        <taxon>Acidaminococcales</taxon>
        <taxon>Acidaminococcaceae</taxon>
        <taxon>Succiniclasticum</taxon>
    </lineage>
</organism>
<keyword evidence="6" id="KW-0464">Manganese</keyword>
<dbReference type="InterPro" id="IPR000086">
    <property type="entry name" value="NUDIX_hydrolase_dom"/>
</dbReference>
<gene>
    <name evidence="8" type="ORF">SAMN04487864_104210</name>
</gene>
<dbReference type="SUPFAM" id="SSF55811">
    <property type="entry name" value="Nudix"/>
    <property type="match status" value="1"/>
</dbReference>
<dbReference type="AlphaFoldDB" id="A0A1G6KDZ0"/>
<accession>A0A1G6KDZ0</accession>
<reference evidence="9" key="1">
    <citation type="submission" date="2016-10" db="EMBL/GenBank/DDBJ databases">
        <authorList>
            <person name="Varghese N."/>
            <person name="Submissions S."/>
        </authorList>
    </citation>
    <scope>NUCLEOTIDE SEQUENCE [LARGE SCALE GENOMIC DNA]</scope>
    <source>
        <strain evidence="9">DSM 11005</strain>
    </source>
</reference>
<evidence type="ECO:0000313" key="9">
    <source>
        <dbReference type="Proteomes" id="UP000198943"/>
    </source>
</evidence>
<dbReference type="PANTHER" id="PTHR12992:SF11">
    <property type="entry name" value="MITOCHONDRIAL COENZYME A DIPHOSPHATASE NUDT8"/>
    <property type="match status" value="1"/>
</dbReference>
<evidence type="ECO:0000256" key="4">
    <source>
        <dbReference type="ARBA" id="ARBA00022801"/>
    </source>
</evidence>
<dbReference type="OrthoDB" id="9802805at2"/>
<keyword evidence="9" id="KW-1185">Reference proteome</keyword>
<dbReference type="GO" id="GO:0010945">
    <property type="term" value="F:coenzyme A diphosphatase activity"/>
    <property type="evidence" value="ECO:0007669"/>
    <property type="project" value="InterPro"/>
</dbReference>
<dbReference type="CDD" id="cd03426">
    <property type="entry name" value="NUDIX_CoAse_Nudt7"/>
    <property type="match status" value="1"/>
</dbReference>
<dbReference type="GO" id="GO:0046872">
    <property type="term" value="F:metal ion binding"/>
    <property type="evidence" value="ECO:0007669"/>
    <property type="project" value="UniProtKB-KW"/>
</dbReference>
<evidence type="ECO:0000256" key="2">
    <source>
        <dbReference type="ARBA" id="ARBA00001946"/>
    </source>
</evidence>
<evidence type="ECO:0000256" key="1">
    <source>
        <dbReference type="ARBA" id="ARBA00001936"/>
    </source>
</evidence>
<dbReference type="Proteomes" id="UP000198943">
    <property type="component" value="Unassembled WGS sequence"/>
</dbReference>
<dbReference type="PROSITE" id="PS51462">
    <property type="entry name" value="NUDIX"/>
    <property type="match status" value="1"/>
</dbReference>
<protein>
    <submittedName>
        <fullName evidence="8">8-oxo-dGTP pyrophosphatase MutT, NUDIX family</fullName>
    </submittedName>
</protein>
<dbReference type="Pfam" id="PF00293">
    <property type="entry name" value="NUDIX"/>
    <property type="match status" value="1"/>
</dbReference>
<dbReference type="EMBL" id="FMYW01000004">
    <property type="protein sequence ID" value="SDC29147.1"/>
    <property type="molecule type" value="Genomic_DNA"/>
</dbReference>
<keyword evidence="3" id="KW-0479">Metal-binding</keyword>
<proteinExistence type="predicted"/>
<dbReference type="Gene3D" id="3.90.79.10">
    <property type="entry name" value="Nucleoside Triphosphate Pyrophosphohydrolase"/>
    <property type="match status" value="1"/>
</dbReference>
<keyword evidence="4" id="KW-0378">Hydrolase</keyword>
<comment type="cofactor">
    <cofactor evidence="2">
        <name>Mg(2+)</name>
        <dbReference type="ChEBI" id="CHEBI:18420"/>
    </cofactor>
</comment>